<sequence length="134" mass="15511">MKHGHKRSAIKKKKRRTEDVICLTREVEEQYGSVANAPDDDPRFVEIRRELAENSSLEVDGELRHKALTPRQKDLIVGYCRKANEKWTMAQTLEHIKADNKVGRLVSDGTLRHYMHDLDGHFLKKHKGAIKDAR</sequence>
<organism evidence="1 2">
    <name type="scientific">Paucilactobacillus suebicus DSM 5007 = KCTC 3549</name>
    <dbReference type="NCBI Taxonomy" id="1423807"/>
    <lineage>
        <taxon>Bacteria</taxon>
        <taxon>Bacillati</taxon>
        <taxon>Bacillota</taxon>
        <taxon>Bacilli</taxon>
        <taxon>Lactobacillales</taxon>
        <taxon>Lactobacillaceae</taxon>
        <taxon>Paucilactobacillus</taxon>
    </lineage>
</organism>
<comment type="caution">
    <text evidence="1">The sequence shown here is derived from an EMBL/GenBank/DDBJ whole genome shotgun (WGS) entry which is preliminary data.</text>
</comment>
<proteinExistence type="predicted"/>
<keyword evidence="2" id="KW-1185">Reference proteome</keyword>
<dbReference type="STRING" id="1423807.FD16_GL001471"/>
<gene>
    <name evidence="1" type="ORF">FD16_GL001471</name>
</gene>
<accession>A0A0R1VWX4</accession>
<name>A0A0R1VWX4_9LACO</name>
<dbReference type="RefSeq" id="WP_010622308.1">
    <property type="nucleotide sequence ID" value="NZ_AZGF01000031.1"/>
</dbReference>
<dbReference type="AlphaFoldDB" id="A0A0R1VWX4"/>
<reference evidence="1 2" key="1">
    <citation type="journal article" date="2015" name="Genome Announc.">
        <title>Expanding the biotechnology potential of lactobacilli through comparative genomics of 213 strains and associated genera.</title>
        <authorList>
            <person name="Sun Z."/>
            <person name="Harris H.M."/>
            <person name="McCann A."/>
            <person name="Guo C."/>
            <person name="Argimon S."/>
            <person name="Zhang W."/>
            <person name="Yang X."/>
            <person name="Jeffery I.B."/>
            <person name="Cooney J.C."/>
            <person name="Kagawa T.F."/>
            <person name="Liu W."/>
            <person name="Song Y."/>
            <person name="Salvetti E."/>
            <person name="Wrobel A."/>
            <person name="Rasinkangas P."/>
            <person name="Parkhill J."/>
            <person name="Rea M.C."/>
            <person name="O'Sullivan O."/>
            <person name="Ritari J."/>
            <person name="Douillard F.P."/>
            <person name="Paul Ross R."/>
            <person name="Yang R."/>
            <person name="Briner A.E."/>
            <person name="Felis G.E."/>
            <person name="de Vos W.M."/>
            <person name="Barrangou R."/>
            <person name="Klaenhammer T.R."/>
            <person name="Caufield P.W."/>
            <person name="Cui Y."/>
            <person name="Zhang H."/>
            <person name="O'Toole P.W."/>
        </authorList>
    </citation>
    <scope>NUCLEOTIDE SEQUENCE [LARGE SCALE GENOMIC DNA]</scope>
    <source>
        <strain evidence="1 2">DSM 5007</strain>
    </source>
</reference>
<dbReference type="OrthoDB" id="92783at33958"/>
<dbReference type="EMBL" id="AZGF01000031">
    <property type="protein sequence ID" value="KRM10200.1"/>
    <property type="molecule type" value="Genomic_DNA"/>
</dbReference>
<evidence type="ECO:0000313" key="2">
    <source>
        <dbReference type="Proteomes" id="UP000051820"/>
    </source>
</evidence>
<protein>
    <recommendedName>
        <fullName evidence="3">Transposase</fullName>
    </recommendedName>
</protein>
<evidence type="ECO:0008006" key="3">
    <source>
        <dbReference type="Google" id="ProtNLM"/>
    </source>
</evidence>
<dbReference type="PATRIC" id="fig|1423807.3.peg.1503"/>
<evidence type="ECO:0000313" key="1">
    <source>
        <dbReference type="EMBL" id="KRM10200.1"/>
    </source>
</evidence>
<dbReference type="Proteomes" id="UP000051820">
    <property type="component" value="Unassembled WGS sequence"/>
</dbReference>